<name>A0A5N5T553_9CRUS</name>
<evidence type="ECO:0000313" key="1">
    <source>
        <dbReference type="EMBL" id="KAB7501098.1"/>
    </source>
</evidence>
<evidence type="ECO:0000313" key="2">
    <source>
        <dbReference type="Proteomes" id="UP000326759"/>
    </source>
</evidence>
<gene>
    <name evidence="1" type="ORF">Anas_01254</name>
</gene>
<dbReference type="EMBL" id="SEYY01011713">
    <property type="protein sequence ID" value="KAB7501098.1"/>
    <property type="molecule type" value="Genomic_DNA"/>
</dbReference>
<organism evidence="1 2">
    <name type="scientific">Armadillidium nasatum</name>
    <dbReference type="NCBI Taxonomy" id="96803"/>
    <lineage>
        <taxon>Eukaryota</taxon>
        <taxon>Metazoa</taxon>
        <taxon>Ecdysozoa</taxon>
        <taxon>Arthropoda</taxon>
        <taxon>Crustacea</taxon>
        <taxon>Multicrustacea</taxon>
        <taxon>Malacostraca</taxon>
        <taxon>Eumalacostraca</taxon>
        <taxon>Peracarida</taxon>
        <taxon>Isopoda</taxon>
        <taxon>Oniscidea</taxon>
        <taxon>Crinocheta</taxon>
        <taxon>Armadillidiidae</taxon>
        <taxon>Armadillidium</taxon>
    </lineage>
</organism>
<reference evidence="1 2" key="1">
    <citation type="journal article" date="2019" name="PLoS Biol.">
        <title>Sex chromosomes control vertical transmission of feminizing Wolbachia symbionts in an isopod.</title>
        <authorList>
            <person name="Becking T."/>
            <person name="Chebbi M.A."/>
            <person name="Giraud I."/>
            <person name="Moumen B."/>
            <person name="Laverre T."/>
            <person name="Caubet Y."/>
            <person name="Peccoud J."/>
            <person name="Gilbert C."/>
            <person name="Cordaux R."/>
        </authorList>
    </citation>
    <scope>NUCLEOTIDE SEQUENCE [LARGE SCALE GENOMIC DNA]</scope>
    <source>
        <strain evidence="1">ANa2</strain>
        <tissue evidence="1">Whole body excluding digestive tract and cuticle</tissue>
    </source>
</reference>
<protein>
    <submittedName>
        <fullName evidence="1">Uncharacterized protein</fullName>
    </submittedName>
</protein>
<dbReference type="OrthoDB" id="10375561at2759"/>
<sequence>MVVQRVRKTYGSDHFVISVPDDYTALQGQLVVYISYPERKEKLPPISSDYENSKREIHNITDNFTTSEINNPNDLDMADDAEGETIGKITSTIENSFRKFPLNYSSEEGNAPKLRQQYFLSLYSTHSNKPLKKYKIPRDMSQTGFVFPCGVVVHGGQHIVRNNIFKYE</sequence>
<keyword evidence="2" id="KW-1185">Reference proteome</keyword>
<dbReference type="Proteomes" id="UP000326759">
    <property type="component" value="Unassembled WGS sequence"/>
</dbReference>
<comment type="caution">
    <text evidence="1">The sequence shown here is derived from an EMBL/GenBank/DDBJ whole genome shotgun (WGS) entry which is preliminary data.</text>
</comment>
<dbReference type="AlphaFoldDB" id="A0A5N5T553"/>
<proteinExistence type="predicted"/>
<accession>A0A5N5T553</accession>